<sequence length="85" mass="10056">MSDMAMLADDNGYNWIFGHSLTVHTIHQRELGVTFHDNLLHMLSRLQLRTFFQRLLVRKSGNNHLNFIQYDDNNNNNKQIKSKMP</sequence>
<protein>
    <submittedName>
        <fullName evidence="1">Uncharacterized protein</fullName>
    </submittedName>
</protein>
<evidence type="ECO:0000313" key="2">
    <source>
        <dbReference type="Proteomes" id="UP000790347"/>
    </source>
</evidence>
<dbReference type="AlphaFoldDB" id="A0A922I1X3"/>
<reference evidence="1" key="1">
    <citation type="submission" date="2013-05" db="EMBL/GenBank/DDBJ databases">
        <authorList>
            <person name="Yim A.K.Y."/>
            <person name="Chan T.F."/>
            <person name="Ji K.M."/>
            <person name="Liu X.Y."/>
            <person name="Zhou J.W."/>
            <person name="Li R.Q."/>
            <person name="Yang K.Y."/>
            <person name="Li J."/>
            <person name="Li M."/>
            <person name="Law P.T.W."/>
            <person name="Wu Y.L."/>
            <person name="Cai Z.L."/>
            <person name="Qin H."/>
            <person name="Bao Y."/>
            <person name="Leung R.K.K."/>
            <person name="Ng P.K.S."/>
            <person name="Zou J."/>
            <person name="Zhong X.J."/>
            <person name="Ran P.X."/>
            <person name="Zhong N.S."/>
            <person name="Liu Z.G."/>
            <person name="Tsui S.K.W."/>
        </authorList>
    </citation>
    <scope>NUCLEOTIDE SEQUENCE</scope>
    <source>
        <strain evidence="1">Derf</strain>
        <tissue evidence="1">Whole organism</tissue>
    </source>
</reference>
<comment type="caution">
    <text evidence="1">The sequence shown here is derived from an EMBL/GenBank/DDBJ whole genome shotgun (WGS) entry which is preliminary data.</text>
</comment>
<dbReference type="Proteomes" id="UP000790347">
    <property type="component" value="Unassembled WGS sequence"/>
</dbReference>
<proteinExistence type="predicted"/>
<reference evidence="1" key="2">
    <citation type="journal article" date="2022" name="Res Sq">
        <title>Comparative Genomics Reveals Insights into the Divergent Evolution of Astigmatic Mites and Household Pest Adaptations.</title>
        <authorList>
            <person name="Xiong Q."/>
            <person name="Wan A.T.-Y."/>
            <person name="Liu X.-Y."/>
            <person name="Fung C.S.-H."/>
            <person name="Xiao X."/>
            <person name="Malainual N."/>
            <person name="Hou J."/>
            <person name="Wang L."/>
            <person name="Wang M."/>
            <person name="Yang K."/>
            <person name="Cui Y."/>
            <person name="Leung E."/>
            <person name="Nong W."/>
            <person name="Shin S.-K."/>
            <person name="Au S."/>
            <person name="Jeong K.Y."/>
            <person name="Chew F.T."/>
            <person name="Hui J."/>
            <person name="Leung T.F."/>
            <person name="Tungtrongchitr A."/>
            <person name="Zhong N."/>
            <person name="Liu Z."/>
            <person name="Tsui S."/>
        </authorList>
    </citation>
    <scope>NUCLEOTIDE SEQUENCE</scope>
    <source>
        <strain evidence="1">Derf</strain>
        <tissue evidence="1">Whole organism</tissue>
    </source>
</reference>
<accession>A0A922I1X3</accession>
<evidence type="ECO:0000313" key="1">
    <source>
        <dbReference type="EMBL" id="KAH9520486.1"/>
    </source>
</evidence>
<name>A0A922I1X3_DERFA</name>
<organism evidence="1 2">
    <name type="scientific">Dermatophagoides farinae</name>
    <name type="common">American house dust mite</name>
    <dbReference type="NCBI Taxonomy" id="6954"/>
    <lineage>
        <taxon>Eukaryota</taxon>
        <taxon>Metazoa</taxon>
        <taxon>Ecdysozoa</taxon>
        <taxon>Arthropoda</taxon>
        <taxon>Chelicerata</taxon>
        <taxon>Arachnida</taxon>
        <taxon>Acari</taxon>
        <taxon>Acariformes</taxon>
        <taxon>Sarcoptiformes</taxon>
        <taxon>Astigmata</taxon>
        <taxon>Psoroptidia</taxon>
        <taxon>Analgoidea</taxon>
        <taxon>Pyroglyphidae</taxon>
        <taxon>Dermatophagoidinae</taxon>
        <taxon>Dermatophagoides</taxon>
    </lineage>
</organism>
<dbReference type="EMBL" id="ASGP02000002">
    <property type="protein sequence ID" value="KAH9520486.1"/>
    <property type="molecule type" value="Genomic_DNA"/>
</dbReference>
<gene>
    <name evidence="1" type="ORF">DERF_004192</name>
</gene>
<keyword evidence="2" id="KW-1185">Reference proteome</keyword>